<comment type="caution">
    <text evidence="1">The sequence shown here is derived from an EMBL/GenBank/DDBJ whole genome shotgun (WGS) entry which is preliminary data.</text>
</comment>
<dbReference type="EMBL" id="MLFR01000002">
    <property type="protein sequence ID" value="ORM71271.1"/>
    <property type="molecule type" value="Genomic_DNA"/>
</dbReference>
<sequence>MNNFKGLTWGHPRGYLPLQAWATEDKGVDVDWSIQKLEGFESHPIDELAREYDLLIVDNPGIGEAAEKQCLLPLEDFLNEEQMFFLKQTSMGASYESYRYEGKHWAIPVDAASQVCARATTGDVPQPESWNDVVKLSQEFSGKIAMSLGGPHALLTFYSISQSLDGRLFVGNDLVLDCKTAVSALEIMREIFTHQQHDLINLNPIGLLDAMQNGMFDLCPAIFGYINYATPQQGRAVTFSNIPHCGDSALRGSVLGGTGLAISARCNPTPELIEHLMRYASDGVQSSLVVNSGGQPSNITAWKSEQANLRTNNFFANTFETVSSAYVRPKYDGYIPFQDTSAAIIRAGLIGGDSAEHIFSSIKENHRNHLPG</sequence>
<protein>
    <recommendedName>
        <fullName evidence="3">ABC transporter substrate-binding protein</fullName>
    </recommendedName>
</protein>
<gene>
    <name evidence="1" type="ORF">HA51_04905</name>
</gene>
<dbReference type="SUPFAM" id="SSF53850">
    <property type="entry name" value="Periplasmic binding protein-like II"/>
    <property type="match status" value="1"/>
</dbReference>
<organism evidence="1 2">
    <name type="scientific">Pantoea rwandensis</name>
    <dbReference type="NCBI Taxonomy" id="1076550"/>
    <lineage>
        <taxon>Bacteria</taxon>
        <taxon>Pseudomonadati</taxon>
        <taxon>Pseudomonadota</taxon>
        <taxon>Gammaproteobacteria</taxon>
        <taxon>Enterobacterales</taxon>
        <taxon>Erwiniaceae</taxon>
        <taxon>Pantoea</taxon>
    </lineage>
</organism>
<proteinExistence type="predicted"/>
<dbReference type="AlphaFoldDB" id="A0A1X1D431"/>
<reference evidence="1 2" key="1">
    <citation type="journal article" date="2017" name="Antonie Van Leeuwenhoek">
        <title>Phylogenomic resolution of the bacterial genus Pantoea and its relationship with Erwinia and Tatumella.</title>
        <authorList>
            <person name="Palmer M."/>
            <person name="Steenkamp E.T."/>
            <person name="Coetzee M.P."/>
            <person name="Chan W.Y."/>
            <person name="van Zyl E."/>
            <person name="De Maayer P."/>
            <person name="Coutinho T.A."/>
            <person name="Blom J."/>
            <person name="Smits T.H."/>
            <person name="Duffy B."/>
            <person name="Venter S.N."/>
        </authorList>
    </citation>
    <scope>NUCLEOTIDE SEQUENCE [LARGE SCALE GENOMIC DNA]</scope>
    <source>
        <strain evidence="1 2">LMG 26275</strain>
    </source>
</reference>
<name>A0A1X1D431_9GAMM</name>
<dbReference type="Proteomes" id="UP000193558">
    <property type="component" value="Unassembled WGS sequence"/>
</dbReference>
<accession>A0A1X1D431</accession>
<dbReference type="Gene3D" id="3.40.190.10">
    <property type="entry name" value="Periplasmic binding protein-like II"/>
    <property type="match status" value="1"/>
</dbReference>
<evidence type="ECO:0000313" key="2">
    <source>
        <dbReference type="Proteomes" id="UP000193558"/>
    </source>
</evidence>
<evidence type="ECO:0008006" key="3">
    <source>
        <dbReference type="Google" id="ProtNLM"/>
    </source>
</evidence>
<evidence type="ECO:0000313" key="1">
    <source>
        <dbReference type="EMBL" id="ORM71271.1"/>
    </source>
</evidence>